<keyword evidence="2" id="KW-1185">Reference proteome</keyword>
<dbReference type="PANTHER" id="PTHR10039:SF5">
    <property type="entry name" value="NACHT DOMAIN-CONTAINING PROTEIN"/>
    <property type="match status" value="1"/>
</dbReference>
<reference evidence="1" key="1">
    <citation type="journal article" date="2023" name="Mol. Phylogenet. Evol.">
        <title>Genome-scale phylogeny and comparative genomics of the fungal order Sordariales.</title>
        <authorList>
            <person name="Hensen N."/>
            <person name="Bonometti L."/>
            <person name="Westerberg I."/>
            <person name="Brannstrom I.O."/>
            <person name="Guillou S."/>
            <person name="Cros-Aarteil S."/>
            <person name="Calhoun S."/>
            <person name="Haridas S."/>
            <person name="Kuo A."/>
            <person name="Mondo S."/>
            <person name="Pangilinan J."/>
            <person name="Riley R."/>
            <person name="LaButti K."/>
            <person name="Andreopoulos B."/>
            <person name="Lipzen A."/>
            <person name="Chen C."/>
            <person name="Yan M."/>
            <person name="Daum C."/>
            <person name="Ng V."/>
            <person name="Clum A."/>
            <person name="Steindorff A."/>
            <person name="Ohm R.A."/>
            <person name="Martin F."/>
            <person name="Silar P."/>
            <person name="Natvig D.O."/>
            <person name="Lalanne C."/>
            <person name="Gautier V."/>
            <person name="Ament-Velasquez S.L."/>
            <person name="Kruys A."/>
            <person name="Hutchinson M.I."/>
            <person name="Powell A.J."/>
            <person name="Barry K."/>
            <person name="Miller A.N."/>
            <person name="Grigoriev I.V."/>
            <person name="Debuchy R."/>
            <person name="Gladieux P."/>
            <person name="Hiltunen Thoren M."/>
            <person name="Johannesson H."/>
        </authorList>
    </citation>
    <scope>NUCLEOTIDE SEQUENCE</scope>
    <source>
        <strain evidence="1">CBS 955.72</strain>
    </source>
</reference>
<dbReference type="AlphaFoldDB" id="A0AAJ0H5R8"/>
<reference evidence="1" key="2">
    <citation type="submission" date="2023-06" db="EMBL/GenBank/DDBJ databases">
        <authorList>
            <consortium name="Lawrence Berkeley National Laboratory"/>
            <person name="Haridas S."/>
            <person name="Hensen N."/>
            <person name="Bonometti L."/>
            <person name="Westerberg I."/>
            <person name="Brannstrom I.O."/>
            <person name="Guillou S."/>
            <person name="Cros-Aarteil S."/>
            <person name="Calhoun S."/>
            <person name="Kuo A."/>
            <person name="Mondo S."/>
            <person name="Pangilinan J."/>
            <person name="Riley R."/>
            <person name="Labutti K."/>
            <person name="Andreopoulos B."/>
            <person name="Lipzen A."/>
            <person name="Chen C."/>
            <person name="Yanf M."/>
            <person name="Daum C."/>
            <person name="Ng V."/>
            <person name="Clum A."/>
            <person name="Steindorff A."/>
            <person name="Ohm R."/>
            <person name="Martin F."/>
            <person name="Silar P."/>
            <person name="Natvig D."/>
            <person name="Lalanne C."/>
            <person name="Gautier V."/>
            <person name="Ament-Velasquez S.L."/>
            <person name="Kruys A."/>
            <person name="Hutchinson M.I."/>
            <person name="Powell A.J."/>
            <person name="Barry K."/>
            <person name="Miller A.N."/>
            <person name="Grigoriev I.V."/>
            <person name="Debuchy R."/>
            <person name="Gladieux P."/>
            <person name="Thoren M.H."/>
            <person name="Johannesson H."/>
        </authorList>
    </citation>
    <scope>NUCLEOTIDE SEQUENCE</scope>
    <source>
        <strain evidence="1">CBS 955.72</strain>
    </source>
</reference>
<evidence type="ECO:0008006" key="3">
    <source>
        <dbReference type="Google" id="ProtNLM"/>
    </source>
</evidence>
<dbReference type="EMBL" id="JAUIQD010000009">
    <property type="protein sequence ID" value="KAK3339852.1"/>
    <property type="molecule type" value="Genomic_DNA"/>
</dbReference>
<comment type="caution">
    <text evidence="1">The sequence shown here is derived from an EMBL/GenBank/DDBJ whole genome shotgun (WGS) entry which is preliminary data.</text>
</comment>
<accession>A0AAJ0H5R8</accession>
<protein>
    <recommendedName>
        <fullName evidence="3">NACHT domain-containing protein</fullName>
    </recommendedName>
</protein>
<proteinExistence type="predicted"/>
<name>A0AAJ0H5R8_9PEZI</name>
<dbReference type="PANTHER" id="PTHR10039">
    <property type="entry name" value="AMELOGENIN"/>
    <property type="match status" value="1"/>
</dbReference>
<evidence type="ECO:0000313" key="1">
    <source>
        <dbReference type="EMBL" id="KAK3339852.1"/>
    </source>
</evidence>
<evidence type="ECO:0000313" key="2">
    <source>
        <dbReference type="Proteomes" id="UP001275084"/>
    </source>
</evidence>
<gene>
    <name evidence="1" type="ORF">B0T25DRAFT_618488</name>
</gene>
<feature type="non-terminal residue" evidence="1">
    <location>
        <position position="1"/>
    </location>
</feature>
<organism evidence="1 2">
    <name type="scientific">Lasiosphaeria hispida</name>
    <dbReference type="NCBI Taxonomy" id="260671"/>
    <lineage>
        <taxon>Eukaryota</taxon>
        <taxon>Fungi</taxon>
        <taxon>Dikarya</taxon>
        <taxon>Ascomycota</taxon>
        <taxon>Pezizomycotina</taxon>
        <taxon>Sordariomycetes</taxon>
        <taxon>Sordariomycetidae</taxon>
        <taxon>Sordariales</taxon>
        <taxon>Lasiosphaeriaceae</taxon>
        <taxon>Lasiosphaeria</taxon>
    </lineage>
</organism>
<sequence length="598" mass="68335">CIANDWTSLPPILTAALPARFKFSLKRNPTWAADVRLETEISDAFESLTTDATILQDFRFCFFIDGLDEFEQNTQLQRDTYATLATKLRNWTLGGHVKICVSSRHLLEFIHEFPATQRLTLQKVTESDIRTLVENRLEGNTQFAKLRTQSEDNDQRCDRLKHEILQEAEGVFLWVVLVLNEMEQALANSDSIQVLERIMATAYKDIIDFVHSILSSIPRVHQQGSYHLLAAAMQFLGFWTSEAKATAAAKATLELSWRQALYINLEECAMLFDAADRGILIECNESSAAITLDLEDKEAVTREKERLLVRCRGLVEVDPKLKLRFTHRAIPEALQALFFSRNLKLEDPVDDESIVEILTWIILAGCRLPGEDPDQRIRFLVMELRTYTFSPEKSERMLELLFEIQKASNLVFHGTVKPDDEKWGQWSWRKMSLDIIRQGAYDAFQIPELHSWVIQEKLSLEEDKNLLLLYLRSITTLVPGDSPLLNPASFETILSKLLQRGLTLNAGHSLASPHTMECKKQECRLWHDFLCSEVYIAFSHRLLSDNRMNSYPYNDGGNLKSHINWRGVETFLRFGADPNIYLAPGLTPNEGLLLGATG</sequence>
<dbReference type="Proteomes" id="UP001275084">
    <property type="component" value="Unassembled WGS sequence"/>
</dbReference>